<evidence type="ECO:0000256" key="1">
    <source>
        <dbReference type="SAM" id="MobiDB-lite"/>
    </source>
</evidence>
<comment type="caution">
    <text evidence="2">The sequence shown here is derived from an EMBL/GenBank/DDBJ whole genome shotgun (WGS) entry which is preliminary data.</text>
</comment>
<dbReference type="RefSeq" id="WP_230676487.1">
    <property type="nucleotide sequence ID" value="NZ_CP009320.1"/>
</dbReference>
<feature type="compositionally biased region" description="Basic residues" evidence="1">
    <location>
        <begin position="234"/>
        <end position="246"/>
    </location>
</feature>
<evidence type="ECO:0000313" key="2">
    <source>
        <dbReference type="EMBL" id="KGC24021.1"/>
    </source>
</evidence>
<dbReference type="AlphaFoldDB" id="A0AAW3F9X3"/>
<organism evidence="2 3">
    <name type="scientific">Burkholderia gladioli</name>
    <name type="common">Pseudomonas marginata</name>
    <name type="synonym">Phytomonas marginata</name>
    <dbReference type="NCBI Taxonomy" id="28095"/>
    <lineage>
        <taxon>Bacteria</taxon>
        <taxon>Pseudomonadati</taxon>
        <taxon>Pseudomonadota</taxon>
        <taxon>Betaproteobacteria</taxon>
        <taxon>Burkholderiales</taxon>
        <taxon>Burkholderiaceae</taxon>
        <taxon>Burkholderia</taxon>
    </lineage>
</organism>
<name>A0AAW3F9X3_BURGA</name>
<sequence>MEYPLAASLPPDPFGQAGTVAHAHVDAAAPEQDLFGGFVAAALDAHAALRAQGAGLKGAPKPAAALPERIWPEDIPQPAPASAPKLLRELKVRLGRYLDTPQAWLPRLNIANGSARQQRSERRVACVQLMRALVKFCDLVTLRVAVPGKDGWIDFTLPYLAEQAGLSLRRAERALRDLIRARLIKSRPQCEVQESEQGVRYRGFAAIKYLTPALFEQFGLGKWLNHERTRAHLRAQRRRDVQRKRDRKGDAAAAQLAEQLGDKLKEIQSRTKRRPQPADVDRQAELERAIQLRMGELKMQYPDWDRDRCYRVARQQLVPPGD</sequence>
<feature type="region of interest" description="Disordered" evidence="1">
    <location>
        <begin position="264"/>
        <end position="283"/>
    </location>
</feature>
<protein>
    <recommendedName>
        <fullName evidence="4">Crp/Fnr family transcriptional regulator</fullName>
    </recommendedName>
</protein>
<reference evidence="2 3" key="1">
    <citation type="submission" date="2014-04" db="EMBL/GenBank/DDBJ databases">
        <authorList>
            <person name="Bishop-Lilly K.A."/>
            <person name="Broomall S.M."/>
            <person name="Chain P.S."/>
            <person name="Chertkov O."/>
            <person name="Coyne S.R."/>
            <person name="Daligault H.E."/>
            <person name="Davenport K.W."/>
            <person name="Erkkila T."/>
            <person name="Frey K.G."/>
            <person name="Gibbons H.S."/>
            <person name="Gu W."/>
            <person name="Jaissle J."/>
            <person name="Johnson S.L."/>
            <person name="Koroleva G.I."/>
            <person name="Ladner J.T."/>
            <person name="Lo C.-C."/>
            <person name="Minogue T.D."/>
            <person name="Munk C."/>
            <person name="Palacios G.F."/>
            <person name="Redden C.L."/>
            <person name="Rosenzweig C.N."/>
            <person name="Scholz M.B."/>
            <person name="Teshima H."/>
            <person name="Xu Y."/>
        </authorList>
    </citation>
    <scope>NUCLEOTIDE SEQUENCE [LARGE SCALE GENOMIC DNA]</scope>
    <source>
        <strain evidence="3">gladioli</strain>
    </source>
</reference>
<dbReference type="Proteomes" id="UP000029590">
    <property type="component" value="Unassembled WGS sequence"/>
</dbReference>
<dbReference type="KEGG" id="bgo:BM43_7582"/>
<proteinExistence type="predicted"/>
<gene>
    <name evidence="2" type="ORF">DM48_8051</name>
</gene>
<accession>A0AAW3F9X3</accession>
<evidence type="ECO:0000313" key="3">
    <source>
        <dbReference type="Proteomes" id="UP000029590"/>
    </source>
</evidence>
<feature type="region of interest" description="Disordered" evidence="1">
    <location>
        <begin position="234"/>
        <end position="253"/>
    </location>
</feature>
<evidence type="ECO:0008006" key="4">
    <source>
        <dbReference type="Google" id="ProtNLM"/>
    </source>
</evidence>
<dbReference type="EMBL" id="JPGG01000011">
    <property type="protein sequence ID" value="KGC24021.1"/>
    <property type="molecule type" value="Genomic_DNA"/>
</dbReference>